<gene>
    <name evidence="1" type="ORF">DSTB1V02_LOCUS4149</name>
</gene>
<protein>
    <submittedName>
        <fullName evidence="1">Uncharacterized protein</fullName>
    </submittedName>
</protein>
<proteinExistence type="predicted"/>
<evidence type="ECO:0000313" key="1">
    <source>
        <dbReference type="EMBL" id="CAD7244249.1"/>
    </source>
</evidence>
<organism evidence="1">
    <name type="scientific">Darwinula stevensoni</name>
    <dbReference type="NCBI Taxonomy" id="69355"/>
    <lineage>
        <taxon>Eukaryota</taxon>
        <taxon>Metazoa</taxon>
        <taxon>Ecdysozoa</taxon>
        <taxon>Arthropoda</taxon>
        <taxon>Crustacea</taxon>
        <taxon>Oligostraca</taxon>
        <taxon>Ostracoda</taxon>
        <taxon>Podocopa</taxon>
        <taxon>Podocopida</taxon>
        <taxon>Darwinulocopina</taxon>
        <taxon>Darwinuloidea</taxon>
        <taxon>Darwinulidae</taxon>
        <taxon>Darwinula</taxon>
    </lineage>
</organism>
<accession>A0A7R8XBL4</accession>
<reference evidence="1" key="1">
    <citation type="submission" date="2020-11" db="EMBL/GenBank/DDBJ databases">
        <authorList>
            <person name="Tran Van P."/>
        </authorList>
    </citation>
    <scope>NUCLEOTIDE SEQUENCE</scope>
</reference>
<dbReference type="EMBL" id="CAJPEV010000594">
    <property type="protein sequence ID" value="CAG0886770.1"/>
    <property type="molecule type" value="Genomic_DNA"/>
</dbReference>
<dbReference type="EMBL" id="LR900111">
    <property type="protein sequence ID" value="CAD7244249.1"/>
    <property type="molecule type" value="Genomic_DNA"/>
</dbReference>
<keyword evidence="2" id="KW-1185">Reference proteome</keyword>
<name>A0A7R8XBL4_9CRUS</name>
<evidence type="ECO:0000313" key="2">
    <source>
        <dbReference type="Proteomes" id="UP000677054"/>
    </source>
</evidence>
<dbReference type="Proteomes" id="UP000677054">
    <property type="component" value="Unassembled WGS sequence"/>
</dbReference>
<dbReference type="AlphaFoldDB" id="A0A7R8XBL4"/>
<sequence length="137" mass="15360">MGVDSKLSCHVCRPTDEKDMHDRTRAQEINIMITEVFGSNPIPECSAIKDYSAPNAGQMNCPVGKGAVCVKERNRDWTARYCEKKFPDDEGDCDYKKGVIKCTCADNYCNPASISRMSSFLLPFASLSWMATRFLDL</sequence>